<keyword evidence="1" id="KW-0472">Membrane</keyword>
<keyword evidence="3" id="KW-1185">Reference proteome</keyword>
<proteinExistence type="predicted"/>
<sequence length="73" mass="8104">MRVAMGWVFAVLGAGFVLFAPRLIRAEVRMARSWRNEETSRFTQRFYLALLIGSGALLCAAGIWIALTSAGQR</sequence>
<organism evidence="2 3">
    <name type="scientific">Streptomyces cremeus</name>
    <dbReference type="NCBI Taxonomy" id="66881"/>
    <lineage>
        <taxon>Bacteria</taxon>
        <taxon>Bacillati</taxon>
        <taxon>Actinomycetota</taxon>
        <taxon>Actinomycetes</taxon>
        <taxon>Kitasatosporales</taxon>
        <taxon>Streptomycetaceae</taxon>
        <taxon>Streptomyces</taxon>
    </lineage>
</organism>
<feature type="transmembrane region" description="Helical" evidence="1">
    <location>
        <begin position="45"/>
        <end position="67"/>
    </location>
</feature>
<keyword evidence="1" id="KW-1133">Transmembrane helix</keyword>
<keyword evidence="1" id="KW-0812">Transmembrane</keyword>
<evidence type="ECO:0000256" key="1">
    <source>
        <dbReference type="SAM" id="Phobius"/>
    </source>
</evidence>
<comment type="caution">
    <text evidence="2">The sequence shown here is derived from an EMBL/GenBank/DDBJ whole genome shotgun (WGS) entry which is preliminary data.</text>
</comment>
<name>A0ABV5PCG2_STRCM</name>
<feature type="transmembrane region" description="Helical" evidence="1">
    <location>
        <begin position="6"/>
        <end position="24"/>
    </location>
</feature>
<evidence type="ECO:0000313" key="3">
    <source>
        <dbReference type="Proteomes" id="UP001589718"/>
    </source>
</evidence>
<dbReference type="EMBL" id="JBHMCR010000006">
    <property type="protein sequence ID" value="MFB9520896.1"/>
    <property type="molecule type" value="Genomic_DNA"/>
</dbReference>
<evidence type="ECO:0000313" key="2">
    <source>
        <dbReference type="EMBL" id="MFB9520896.1"/>
    </source>
</evidence>
<reference evidence="2 3" key="1">
    <citation type="submission" date="2024-09" db="EMBL/GenBank/DDBJ databases">
        <authorList>
            <person name="Sun Q."/>
            <person name="Mori K."/>
        </authorList>
    </citation>
    <scope>NUCLEOTIDE SEQUENCE [LARGE SCALE GENOMIC DNA]</scope>
    <source>
        <strain evidence="2 3">JCM 4362</strain>
    </source>
</reference>
<accession>A0ABV5PCG2</accession>
<protein>
    <submittedName>
        <fullName evidence="2">Uncharacterized protein</fullName>
    </submittedName>
</protein>
<gene>
    <name evidence="2" type="ORF">ACFFTU_13130</name>
</gene>
<dbReference type="RefSeq" id="WP_345223388.1">
    <property type="nucleotide sequence ID" value="NZ_BAAAXE010000013.1"/>
</dbReference>
<dbReference type="Proteomes" id="UP001589718">
    <property type="component" value="Unassembled WGS sequence"/>
</dbReference>